<keyword evidence="1" id="KW-0732">Signal</keyword>
<dbReference type="Proteomes" id="UP000601027">
    <property type="component" value="Unassembled WGS sequence"/>
</dbReference>
<feature type="signal peptide" evidence="1">
    <location>
        <begin position="1"/>
        <end position="21"/>
    </location>
</feature>
<evidence type="ECO:0000313" key="3">
    <source>
        <dbReference type="Proteomes" id="UP000601027"/>
    </source>
</evidence>
<evidence type="ECO:0008006" key="4">
    <source>
        <dbReference type="Google" id="ProtNLM"/>
    </source>
</evidence>
<gene>
    <name evidence="2" type="ORF">JNW91_23200</name>
</gene>
<feature type="chain" id="PRO_5046743961" description="Lipoprotein" evidence="1">
    <location>
        <begin position="22"/>
        <end position="174"/>
    </location>
</feature>
<name>A0ABS1XYY0_9ACTN</name>
<evidence type="ECO:0000313" key="2">
    <source>
        <dbReference type="EMBL" id="MBM0234479.1"/>
    </source>
</evidence>
<dbReference type="PROSITE" id="PS51257">
    <property type="entry name" value="PROKAR_LIPOPROTEIN"/>
    <property type="match status" value="1"/>
</dbReference>
<reference evidence="2 3" key="1">
    <citation type="submission" date="2021-01" db="EMBL/GenBank/DDBJ databases">
        <title>Draft genome sequence of Micromonospora sp. strain STR1_7.</title>
        <authorList>
            <person name="Karlyshev A."/>
            <person name="Jawad R."/>
        </authorList>
    </citation>
    <scope>NUCLEOTIDE SEQUENCE [LARGE SCALE GENOMIC DNA]</scope>
    <source>
        <strain evidence="2 3">STR1-7</strain>
    </source>
</reference>
<keyword evidence="3" id="KW-1185">Reference proteome</keyword>
<proteinExistence type="predicted"/>
<accession>A0ABS1XYY0</accession>
<organism evidence="2 3">
    <name type="scientific">Micromonospora parastrephiae</name>
    <dbReference type="NCBI Taxonomy" id="2806101"/>
    <lineage>
        <taxon>Bacteria</taxon>
        <taxon>Bacillati</taxon>
        <taxon>Actinomycetota</taxon>
        <taxon>Actinomycetes</taxon>
        <taxon>Micromonosporales</taxon>
        <taxon>Micromonosporaceae</taxon>
        <taxon>Micromonospora</taxon>
    </lineage>
</organism>
<sequence>MRRQMLAIPALLALALAGCGAAGDDGGGVATAGGAKAGATASATPVSDSERQLAFARCMRENGVDMPDPEAGGRPGFRFGGDVDQQKVQAAMEKCRDKLPNGGQGPQLNPEQAEQMRALAKCMRENGVPDFPDPDADGRVQIGQAGKAFNIGDPTMKAALEKCRQLAPQFGGGR</sequence>
<protein>
    <recommendedName>
        <fullName evidence="4">Lipoprotein</fullName>
    </recommendedName>
</protein>
<dbReference type="EMBL" id="JAEVHM010000144">
    <property type="protein sequence ID" value="MBM0234479.1"/>
    <property type="molecule type" value="Genomic_DNA"/>
</dbReference>
<comment type="caution">
    <text evidence="2">The sequence shown here is derived from an EMBL/GenBank/DDBJ whole genome shotgun (WGS) entry which is preliminary data.</text>
</comment>
<evidence type="ECO:0000256" key="1">
    <source>
        <dbReference type="SAM" id="SignalP"/>
    </source>
</evidence>